<keyword evidence="2" id="KW-1185">Reference proteome</keyword>
<sequence>MKIIQLKKHISEYKNSIKTVVEKKILWEKKTKKLLISTLNKIVSTYNIGWKVQELSWINTNEAVNITFHSFPPELIESTNKIPSYQFIQGASLVFSQSYNGDVNIFILHPIIDDLVENSNETDLSTYAPKNINEALIIEKVDEFLEKIISWEVPALKSKVGF</sequence>
<dbReference type="EMBL" id="QTTQ01000010">
    <property type="protein sequence ID" value="REE81619.1"/>
    <property type="molecule type" value="Genomic_DNA"/>
</dbReference>
<dbReference type="RefSeq" id="WP_115879071.1">
    <property type="nucleotide sequence ID" value="NZ_QTTQ01000010.1"/>
</dbReference>
<gene>
    <name evidence="1" type="ORF">BX611_1154</name>
</gene>
<comment type="caution">
    <text evidence="1">The sequence shown here is derived from an EMBL/GenBank/DDBJ whole genome shotgun (WGS) entry which is preliminary data.</text>
</comment>
<protein>
    <submittedName>
        <fullName evidence="1">Uncharacterized protein</fullName>
    </submittedName>
</protein>
<evidence type="ECO:0000313" key="2">
    <source>
        <dbReference type="Proteomes" id="UP000256429"/>
    </source>
</evidence>
<dbReference type="AlphaFoldDB" id="A0A3D9RNZ5"/>
<proteinExistence type="predicted"/>
<dbReference type="OrthoDB" id="1160874at2"/>
<organism evidence="1 2">
    <name type="scientific">Lutibacter oceani</name>
    <dbReference type="NCBI Taxonomy" id="1853311"/>
    <lineage>
        <taxon>Bacteria</taxon>
        <taxon>Pseudomonadati</taxon>
        <taxon>Bacteroidota</taxon>
        <taxon>Flavobacteriia</taxon>
        <taxon>Flavobacteriales</taxon>
        <taxon>Flavobacteriaceae</taxon>
        <taxon>Lutibacter</taxon>
    </lineage>
</organism>
<accession>A0A3D9RNZ5</accession>
<reference evidence="1 2" key="1">
    <citation type="submission" date="2018-08" db="EMBL/GenBank/DDBJ databases">
        <title>Genomic Encyclopedia of Type Strains, Phase III (KMG-III): the genomes of soil and plant-associated and newly described type strains.</title>
        <authorList>
            <person name="Whitman W."/>
        </authorList>
    </citation>
    <scope>NUCLEOTIDE SEQUENCE [LARGE SCALE GENOMIC DNA]</scope>
    <source>
        <strain evidence="1 2">325-5</strain>
    </source>
</reference>
<evidence type="ECO:0000313" key="1">
    <source>
        <dbReference type="EMBL" id="REE81619.1"/>
    </source>
</evidence>
<name>A0A3D9RNZ5_9FLAO</name>
<dbReference type="Proteomes" id="UP000256429">
    <property type="component" value="Unassembled WGS sequence"/>
</dbReference>